<dbReference type="EMBL" id="DF237010">
    <property type="protein sequence ID" value="GAQ80742.1"/>
    <property type="molecule type" value="Genomic_DNA"/>
</dbReference>
<evidence type="ECO:0000313" key="9">
    <source>
        <dbReference type="Proteomes" id="UP000054558"/>
    </source>
</evidence>
<dbReference type="PANTHER" id="PTHR47959:SF1">
    <property type="entry name" value="ATP-DEPENDENT RNA HELICASE DBPA"/>
    <property type="match status" value="1"/>
</dbReference>
<dbReference type="SUPFAM" id="SSF52540">
    <property type="entry name" value="P-loop containing nucleoside triphosphate hydrolases"/>
    <property type="match status" value="1"/>
</dbReference>
<evidence type="ECO:0000256" key="5">
    <source>
        <dbReference type="SAM" id="MobiDB-lite"/>
    </source>
</evidence>
<dbReference type="Pfam" id="PF00270">
    <property type="entry name" value="DEAD"/>
    <property type="match status" value="1"/>
</dbReference>
<dbReference type="CDD" id="cd18787">
    <property type="entry name" value="SF2_C_DEAD"/>
    <property type="match status" value="1"/>
</dbReference>
<accession>A0A0U9HIS1</accession>
<dbReference type="GO" id="GO:0004386">
    <property type="term" value="F:helicase activity"/>
    <property type="evidence" value="ECO:0007669"/>
    <property type="project" value="UniProtKB-KW"/>
</dbReference>
<dbReference type="AlphaFoldDB" id="A0A0U9HIS1"/>
<dbReference type="Gene3D" id="3.40.50.300">
    <property type="entry name" value="P-loop containing nucleotide triphosphate hydrolases"/>
    <property type="match status" value="2"/>
</dbReference>
<dbReference type="STRING" id="105231.A0A0U9HIS1"/>
<feature type="compositionally biased region" description="Basic and acidic residues" evidence="5">
    <location>
        <begin position="255"/>
        <end position="264"/>
    </location>
</feature>
<reference evidence="8 9" key="1">
    <citation type="journal article" date="2014" name="Nat. Commun.">
        <title>Klebsormidium flaccidum genome reveals primary factors for plant terrestrial adaptation.</title>
        <authorList>
            <person name="Hori K."/>
            <person name="Maruyama F."/>
            <person name="Fujisawa T."/>
            <person name="Togashi T."/>
            <person name="Yamamoto N."/>
            <person name="Seo M."/>
            <person name="Sato S."/>
            <person name="Yamada T."/>
            <person name="Mori H."/>
            <person name="Tajima N."/>
            <person name="Moriyama T."/>
            <person name="Ikeuchi M."/>
            <person name="Watanabe M."/>
            <person name="Wada H."/>
            <person name="Kobayashi K."/>
            <person name="Saito M."/>
            <person name="Masuda T."/>
            <person name="Sasaki-Sekimoto Y."/>
            <person name="Mashiguchi K."/>
            <person name="Awai K."/>
            <person name="Shimojima M."/>
            <person name="Masuda S."/>
            <person name="Iwai M."/>
            <person name="Nobusawa T."/>
            <person name="Narise T."/>
            <person name="Kondo S."/>
            <person name="Saito H."/>
            <person name="Sato R."/>
            <person name="Murakawa M."/>
            <person name="Ihara Y."/>
            <person name="Oshima-Yamada Y."/>
            <person name="Ohtaka K."/>
            <person name="Satoh M."/>
            <person name="Sonobe K."/>
            <person name="Ishii M."/>
            <person name="Ohtani R."/>
            <person name="Kanamori-Sato M."/>
            <person name="Honoki R."/>
            <person name="Miyazaki D."/>
            <person name="Mochizuki H."/>
            <person name="Umetsu J."/>
            <person name="Higashi K."/>
            <person name="Shibata D."/>
            <person name="Kamiya Y."/>
            <person name="Sato N."/>
            <person name="Nakamura Y."/>
            <person name="Tabata S."/>
            <person name="Ida S."/>
            <person name="Kurokawa K."/>
            <person name="Ohta H."/>
        </authorList>
    </citation>
    <scope>NUCLEOTIDE SEQUENCE [LARGE SCALE GENOMIC DNA]</scope>
    <source>
        <strain evidence="8 9">NIES-2285</strain>
    </source>
</reference>
<dbReference type="OrthoDB" id="3370at2759"/>
<dbReference type="InterPro" id="IPR011545">
    <property type="entry name" value="DEAD/DEAH_box_helicase_dom"/>
</dbReference>
<keyword evidence="2" id="KW-0378">Hydrolase</keyword>
<dbReference type="Proteomes" id="UP000054558">
    <property type="component" value="Unassembled WGS sequence"/>
</dbReference>
<keyword evidence="3 8" id="KW-0347">Helicase</keyword>
<dbReference type="GO" id="GO:0016787">
    <property type="term" value="F:hydrolase activity"/>
    <property type="evidence" value="ECO:0007669"/>
    <property type="project" value="UniProtKB-KW"/>
</dbReference>
<evidence type="ECO:0000256" key="3">
    <source>
        <dbReference type="ARBA" id="ARBA00022806"/>
    </source>
</evidence>
<evidence type="ECO:0000256" key="1">
    <source>
        <dbReference type="ARBA" id="ARBA00022741"/>
    </source>
</evidence>
<feature type="domain" description="Helicase C-terminal" evidence="7">
    <location>
        <begin position="700"/>
        <end position="850"/>
    </location>
</feature>
<dbReference type="InterPro" id="IPR001650">
    <property type="entry name" value="Helicase_C-like"/>
</dbReference>
<evidence type="ECO:0000256" key="2">
    <source>
        <dbReference type="ARBA" id="ARBA00022801"/>
    </source>
</evidence>
<sequence>MFGVKRWGGAEVHETSGAEAQARLEAWKKKAKEREEAKRKEGQQGDLPLEPNVAGAKSKSSSQKVKRTSKGESNGALGSANEHIEPREERQLVLAKEQSDAVRRKASEKDSVNLNGDKAKLPPALDLNRAADKEPDGAERDGKGGAAQNGPRSTAKAAFTKSALALQEQSARKAVETARAEKRELKRRKEVERAHDIIAKKAKKAGKAVTANLDVPPVDALEEDEEATKEERKRLKRQKREERRKTKEAGAQNDSSKKQADERTTAPVDVAEPSEPETGPSSEAVERSEHEDFLEDEDEQRTAAGGEAPAEAAEHRKRKRRKAGGESEDAGEQVVQDFGSGDGEHRKRRKQKSASLEISLEEPNPQSLPESLEGGGVDEHTAEPQAGPVILPEAPPTKGPPLLPWMRAPIEIGEDEGLELSLVPGLDPRLRGALEKTGVAGLFPVQAAVWREMVASGCEDHDLCVCAPTGSGKTFSYALPICQGLSTRIVRRLRALVVLPTRDLASQVKAVFELLAPSLGLAVGLAVGQTSLAGEAQQLVSSARCPPGDCAPESGSSLSDSNVDILVCTPGRLMDHVHDTPGFTLQHLRYLVVDETDRLLRQAYQDWLPIVLAAASAPSNQGDVSTIRRPMLERGIRTPAPRVVKLVLSATLTRDPAKIQQLQLHRPHYIATSASDHRYKVPPQLQEYRLVCTAGEKPLYLIALLHQLKGQRTIVFTASVEATHRLFTLLQAFEGLPVLAGEYSSLQPQRARSATLEAFRRGEVDMLVSSDAMTRGMDVENVENVISYDAPVYAKTYVHRAGRTARAGRPGRCFTLLRREEVRHFKGLLRKVDNNFCPDYPLPSAATDALVPFYTAALEKLKETVAGESAGGGSTKQPPG</sequence>
<name>A0A0U9HIS1_KLENI</name>
<feature type="region of interest" description="Disordered" evidence="5">
    <location>
        <begin position="1"/>
        <end position="401"/>
    </location>
</feature>
<keyword evidence="1" id="KW-0547">Nucleotide-binding</keyword>
<feature type="compositionally biased region" description="Basic and acidic residues" evidence="5">
    <location>
        <begin position="25"/>
        <end position="43"/>
    </location>
</feature>
<gene>
    <name evidence="8" type="ORF">KFL_000610200</name>
</gene>
<protein>
    <submittedName>
        <fullName evidence="8">Putative DEAD-like helicases superfamily protein</fullName>
    </submittedName>
</protein>
<evidence type="ECO:0000259" key="6">
    <source>
        <dbReference type="PROSITE" id="PS51192"/>
    </source>
</evidence>
<dbReference type="SMART" id="SM00487">
    <property type="entry name" value="DEXDc"/>
    <property type="match status" value="1"/>
</dbReference>
<keyword evidence="9" id="KW-1185">Reference proteome</keyword>
<dbReference type="PROSITE" id="PS51192">
    <property type="entry name" value="HELICASE_ATP_BIND_1"/>
    <property type="match status" value="1"/>
</dbReference>
<dbReference type="GO" id="GO:0003676">
    <property type="term" value="F:nucleic acid binding"/>
    <property type="evidence" value="ECO:0007669"/>
    <property type="project" value="InterPro"/>
</dbReference>
<feature type="compositionally biased region" description="Basic and acidic residues" evidence="5">
    <location>
        <begin position="229"/>
        <end position="248"/>
    </location>
</feature>
<evidence type="ECO:0000256" key="4">
    <source>
        <dbReference type="ARBA" id="ARBA00022840"/>
    </source>
</evidence>
<dbReference type="SMART" id="SM00490">
    <property type="entry name" value="HELICc"/>
    <property type="match status" value="1"/>
</dbReference>
<feature type="compositionally biased region" description="Basic and acidic residues" evidence="5">
    <location>
        <begin position="82"/>
        <end position="111"/>
    </location>
</feature>
<dbReference type="CDD" id="cd17956">
    <property type="entry name" value="DEADc_DDX51"/>
    <property type="match status" value="1"/>
</dbReference>
<evidence type="ECO:0000259" key="7">
    <source>
        <dbReference type="PROSITE" id="PS51194"/>
    </source>
</evidence>
<dbReference type="InterPro" id="IPR014001">
    <property type="entry name" value="Helicase_ATP-bd"/>
</dbReference>
<dbReference type="PROSITE" id="PS51194">
    <property type="entry name" value="HELICASE_CTER"/>
    <property type="match status" value="1"/>
</dbReference>
<feature type="compositionally biased region" description="Basic and acidic residues" evidence="5">
    <location>
        <begin position="170"/>
        <end position="199"/>
    </location>
</feature>
<feature type="domain" description="Helicase ATP-binding" evidence="6">
    <location>
        <begin position="454"/>
        <end position="670"/>
    </location>
</feature>
<keyword evidence="4" id="KW-0067">ATP-binding</keyword>
<dbReference type="InterPro" id="IPR050079">
    <property type="entry name" value="DEAD_box_RNA_helicase"/>
</dbReference>
<dbReference type="OMA" id="FAQYVHT"/>
<dbReference type="Pfam" id="PF00271">
    <property type="entry name" value="Helicase_C"/>
    <property type="match status" value="1"/>
</dbReference>
<dbReference type="GO" id="GO:0005524">
    <property type="term" value="F:ATP binding"/>
    <property type="evidence" value="ECO:0007669"/>
    <property type="project" value="UniProtKB-KW"/>
</dbReference>
<dbReference type="InterPro" id="IPR027417">
    <property type="entry name" value="P-loop_NTPase"/>
</dbReference>
<evidence type="ECO:0000313" key="8">
    <source>
        <dbReference type="EMBL" id="GAQ80742.1"/>
    </source>
</evidence>
<organism evidence="8 9">
    <name type="scientific">Klebsormidium nitens</name>
    <name type="common">Green alga</name>
    <name type="synonym">Ulothrix nitens</name>
    <dbReference type="NCBI Taxonomy" id="105231"/>
    <lineage>
        <taxon>Eukaryota</taxon>
        <taxon>Viridiplantae</taxon>
        <taxon>Streptophyta</taxon>
        <taxon>Klebsormidiophyceae</taxon>
        <taxon>Klebsormidiales</taxon>
        <taxon>Klebsormidiaceae</taxon>
        <taxon>Klebsormidium</taxon>
    </lineage>
</organism>
<dbReference type="PANTHER" id="PTHR47959">
    <property type="entry name" value="ATP-DEPENDENT RNA HELICASE RHLE-RELATED"/>
    <property type="match status" value="1"/>
</dbReference>
<proteinExistence type="predicted"/>
<feature type="compositionally biased region" description="Basic and acidic residues" evidence="5">
    <location>
        <begin position="129"/>
        <end position="143"/>
    </location>
</feature>
<dbReference type="GO" id="GO:0005634">
    <property type="term" value="C:nucleus"/>
    <property type="evidence" value="ECO:0000318"/>
    <property type="project" value="GO_Central"/>
</dbReference>